<dbReference type="InterPro" id="IPR002885">
    <property type="entry name" value="PPR_rpt"/>
</dbReference>
<protein>
    <recommendedName>
        <fullName evidence="6">Pentatricopeptide repeat-containing protein</fullName>
    </recommendedName>
</protein>
<gene>
    <name evidence="4" type="ORF">SLEP1_g36024</name>
</gene>
<name>A0AAV5KQF2_9ROSI</name>
<dbReference type="NCBIfam" id="TIGR00756">
    <property type="entry name" value="PPR"/>
    <property type="match status" value="5"/>
</dbReference>
<reference evidence="4 5" key="1">
    <citation type="journal article" date="2021" name="Commun. Biol.">
        <title>The genome of Shorea leprosula (Dipterocarpaceae) highlights the ecological relevance of drought in aseasonal tropical rainforests.</title>
        <authorList>
            <person name="Ng K.K.S."/>
            <person name="Kobayashi M.J."/>
            <person name="Fawcett J.A."/>
            <person name="Hatakeyama M."/>
            <person name="Paape T."/>
            <person name="Ng C.H."/>
            <person name="Ang C.C."/>
            <person name="Tnah L.H."/>
            <person name="Lee C.T."/>
            <person name="Nishiyama T."/>
            <person name="Sese J."/>
            <person name="O'Brien M.J."/>
            <person name="Copetti D."/>
            <person name="Mohd Noor M.I."/>
            <person name="Ong R.C."/>
            <person name="Putra M."/>
            <person name="Sireger I.Z."/>
            <person name="Indrioko S."/>
            <person name="Kosugi Y."/>
            <person name="Izuno A."/>
            <person name="Isagi Y."/>
            <person name="Lee S.L."/>
            <person name="Shimizu K.K."/>
        </authorList>
    </citation>
    <scope>NUCLEOTIDE SEQUENCE [LARGE SCALE GENOMIC DNA]</scope>
    <source>
        <strain evidence="4">214</strain>
    </source>
</reference>
<dbReference type="GO" id="GO:0009451">
    <property type="term" value="P:RNA modification"/>
    <property type="evidence" value="ECO:0007669"/>
    <property type="project" value="InterPro"/>
</dbReference>
<dbReference type="InterPro" id="IPR046960">
    <property type="entry name" value="PPR_At4g14850-like_plant"/>
</dbReference>
<keyword evidence="2" id="KW-0677">Repeat</keyword>
<dbReference type="FunFam" id="1.25.40.10:FF:000333">
    <property type="entry name" value="Pentatricopeptide repeat-containing protein"/>
    <property type="match status" value="1"/>
</dbReference>
<dbReference type="Proteomes" id="UP001054252">
    <property type="component" value="Unassembled WGS sequence"/>
</dbReference>
<dbReference type="Gene3D" id="1.25.40.10">
    <property type="entry name" value="Tetratricopeptide repeat domain"/>
    <property type="match status" value="3"/>
</dbReference>
<dbReference type="Pfam" id="PF12854">
    <property type="entry name" value="PPR_1"/>
    <property type="match status" value="1"/>
</dbReference>
<organism evidence="4 5">
    <name type="scientific">Rubroshorea leprosula</name>
    <dbReference type="NCBI Taxonomy" id="152421"/>
    <lineage>
        <taxon>Eukaryota</taxon>
        <taxon>Viridiplantae</taxon>
        <taxon>Streptophyta</taxon>
        <taxon>Embryophyta</taxon>
        <taxon>Tracheophyta</taxon>
        <taxon>Spermatophyta</taxon>
        <taxon>Magnoliopsida</taxon>
        <taxon>eudicotyledons</taxon>
        <taxon>Gunneridae</taxon>
        <taxon>Pentapetalae</taxon>
        <taxon>rosids</taxon>
        <taxon>malvids</taxon>
        <taxon>Malvales</taxon>
        <taxon>Dipterocarpaceae</taxon>
        <taxon>Rubroshorea</taxon>
    </lineage>
</organism>
<comment type="similarity">
    <text evidence="1">Belongs to the PPR family. PCMP-H subfamily.</text>
</comment>
<evidence type="ECO:0000313" key="5">
    <source>
        <dbReference type="Proteomes" id="UP001054252"/>
    </source>
</evidence>
<evidence type="ECO:0000256" key="1">
    <source>
        <dbReference type="ARBA" id="ARBA00006643"/>
    </source>
</evidence>
<sequence length="337" mass="37369">MGVNQDVITWTALINGYVKCGEVGVAQPLFDQMPEKNAVSWSAMITGHVQVGLLREAPELFNEMQVSGVRPNHAAIVGALTACAFLGALDQGMWMHAYVDRNGMELDKLLGTALIDMYTKCGCIEMACCAFNEMKNRDVSVFTSLISGLANRGKSARALELFVMMQNEGVVPNEVTFICILSACSRMGLVDEGPRIFSNMSKVYGIEPWVQHCGCLVDLLGRAGMLDDAKKLVREMPLEPDSYVLGALFNACRMHGDVELVNEWEGVVKVREEMEDKKVRKVPGCSLIEVDGQVCEFVAGDWCQVHMEEAMLFLLGIDNHLRFTWEDDDNDKLLTIE</sequence>
<feature type="repeat" description="PPR" evidence="3">
    <location>
        <begin position="138"/>
        <end position="172"/>
    </location>
</feature>
<dbReference type="InterPro" id="IPR011990">
    <property type="entry name" value="TPR-like_helical_dom_sf"/>
</dbReference>
<dbReference type="PANTHER" id="PTHR47926:SF416">
    <property type="entry name" value="(WILD MALAYSIAN BANANA) HYPOTHETICAL PROTEIN"/>
    <property type="match status" value="1"/>
</dbReference>
<evidence type="ECO:0000256" key="3">
    <source>
        <dbReference type="PROSITE-ProRule" id="PRU00708"/>
    </source>
</evidence>
<dbReference type="Pfam" id="PF13041">
    <property type="entry name" value="PPR_2"/>
    <property type="match status" value="2"/>
</dbReference>
<evidence type="ECO:0008006" key="6">
    <source>
        <dbReference type="Google" id="ProtNLM"/>
    </source>
</evidence>
<dbReference type="GO" id="GO:0003723">
    <property type="term" value="F:RNA binding"/>
    <property type="evidence" value="ECO:0007669"/>
    <property type="project" value="InterPro"/>
</dbReference>
<dbReference type="EMBL" id="BPVZ01000073">
    <property type="protein sequence ID" value="GKV26789.1"/>
    <property type="molecule type" value="Genomic_DNA"/>
</dbReference>
<proteinExistence type="inferred from homology"/>
<keyword evidence="5" id="KW-1185">Reference proteome</keyword>
<evidence type="ECO:0000313" key="4">
    <source>
        <dbReference type="EMBL" id="GKV26789.1"/>
    </source>
</evidence>
<dbReference type="FunFam" id="1.25.40.10:FF:000090">
    <property type="entry name" value="Pentatricopeptide repeat-containing protein, chloroplastic"/>
    <property type="match status" value="1"/>
</dbReference>
<dbReference type="PANTHER" id="PTHR47926">
    <property type="entry name" value="PENTATRICOPEPTIDE REPEAT-CONTAINING PROTEIN"/>
    <property type="match status" value="1"/>
</dbReference>
<dbReference type="PROSITE" id="PS51375">
    <property type="entry name" value="PPR"/>
    <property type="match status" value="4"/>
</dbReference>
<feature type="repeat" description="PPR" evidence="3">
    <location>
        <begin position="37"/>
        <end position="71"/>
    </location>
</feature>
<feature type="repeat" description="PPR" evidence="3">
    <location>
        <begin position="173"/>
        <end position="208"/>
    </location>
</feature>
<dbReference type="AlphaFoldDB" id="A0AAV5KQF2"/>
<comment type="caution">
    <text evidence="4">The sequence shown here is derived from an EMBL/GenBank/DDBJ whole genome shotgun (WGS) entry which is preliminary data.</text>
</comment>
<dbReference type="Pfam" id="PF01535">
    <property type="entry name" value="PPR"/>
    <property type="match status" value="1"/>
</dbReference>
<accession>A0AAV5KQF2</accession>
<evidence type="ECO:0000256" key="2">
    <source>
        <dbReference type="ARBA" id="ARBA00022737"/>
    </source>
</evidence>
<feature type="repeat" description="PPR" evidence="3">
    <location>
        <begin position="6"/>
        <end position="36"/>
    </location>
</feature>